<dbReference type="AlphaFoldDB" id="A0A6A6GK73"/>
<keyword evidence="3" id="KW-1185">Reference proteome</keyword>
<name>A0A6A6GK73_9PEZI</name>
<sequence length="179" mass="19238">GFTVGSVAGLFRNASPGLFGLASGIQCFGAGTTFWASRSAVMAAWYRDAKLATPRQRTYASTIAGGFTGVVMGWLTRGKRNVLPGAIMFSIFGASGQGLYNLLDATNSRTLDEGSEKQGMMEWIAKQKWSPFSILTDAEYENILKEKILKLDVEIALIDDRIGALRTKAESGGPADTDK</sequence>
<dbReference type="PANTHER" id="PTHR41390">
    <property type="entry name" value="CHROMOSOME 7, WHOLE GENOME SHOTGUN SEQUENCE"/>
    <property type="match status" value="1"/>
</dbReference>
<keyword evidence="1" id="KW-1133">Transmembrane helix</keyword>
<keyword evidence="1" id="KW-0812">Transmembrane</keyword>
<gene>
    <name evidence="2" type="ORF">BDZ85DRAFT_192682</name>
</gene>
<dbReference type="PANTHER" id="PTHR41390:SF1">
    <property type="entry name" value="NADH-UBIQUINONE OXIDOREDUCTASE 213 KDA SUBUNIT"/>
    <property type="match status" value="1"/>
</dbReference>
<evidence type="ECO:0000313" key="2">
    <source>
        <dbReference type="EMBL" id="KAF2225890.1"/>
    </source>
</evidence>
<evidence type="ECO:0000313" key="3">
    <source>
        <dbReference type="Proteomes" id="UP000799538"/>
    </source>
</evidence>
<accession>A0A6A6GK73</accession>
<dbReference type="OrthoDB" id="5565730at2759"/>
<proteinExistence type="predicted"/>
<feature type="transmembrane region" description="Helical" evidence="1">
    <location>
        <begin position="82"/>
        <end position="103"/>
    </location>
</feature>
<organism evidence="2 3">
    <name type="scientific">Elsinoe ampelina</name>
    <dbReference type="NCBI Taxonomy" id="302913"/>
    <lineage>
        <taxon>Eukaryota</taxon>
        <taxon>Fungi</taxon>
        <taxon>Dikarya</taxon>
        <taxon>Ascomycota</taxon>
        <taxon>Pezizomycotina</taxon>
        <taxon>Dothideomycetes</taxon>
        <taxon>Dothideomycetidae</taxon>
        <taxon>Myriangiales</taxon>
        <taxon>Elsinoaceae</taxon>
        <taxon>Elsinoe</taxon>
    </lineage>
</organism>
<protein>
    <submittedName>
        <fullName evidence="2">Uncharacterized protein</fullName>
    </submittedName>
</protein>
<feature type="non-terminal residue" evidence="2">
    <location>
        <position position="1"/>
    </location>
</feature>
<feature type="transmembrane region" description="Helical" evidence="1">
    <location>
        <begin position="18"/>
        <end position="37"/>
    </location>
</feature>
<reference evidence="3" key="1">
    <citation type="journal article" date="2020" name="Stud. Mycol.">
        <title>101 Dothideomycetes genomes: A test case for predicting lifestyles and emergence of pathogens.</title>
        <authorList>
            <person name="Haridas S."/>
            <person name="Albert R."/>
            <person name="Binder M."/>
            <person name="Bloem J."/>
            <person name="LaButti K."/>
            <person name="Salamov A."/>
            <person name="Andreopoulos B."/>
            <person name="Baker S."/>
            <person name="Barry K."/>
            <person name="Bills G."/>
            <person name="Bluhm B."/>
            <person name="Cannon C."/>
            <person name="Castanera R."/>
            <person name="Culley D."/>
            <person name="Daum C."/>
            <person name="Ezra D."/>
            <person name="Gonzalez J."/>
            <person name="Henrissat B."/>
            <person name="Kuo A."/>
            <person name="Liang C."/>
            <person name="Lipzen A."/>
            <person name="Lutzoni F."/>
            <person name="Magnuson J."/>
            <person name="Mondo S."/>
            <person name="Nolan M."/>
            <person name="Ohm R."/>
            <person name="Pangilinan J."/>
            <person name="Park H.-J."/>
            <person name="Ramirez L."/>
            <person name="Alfaro M."/>
            <person name="Sun H."/>
            <person name="Tritt A."/>
            <person name="Yoshinaga Y."/>
            <person name="Zwiers L.-H."/>
            <person name="Turgeon B."/>
            <person name="Goodwin S."/>
            <person name="Spatafora J."/>
            <person name="Crous P."/>
            <person name="Grigoriev I."/>
        </authorList>
    </citation>
    <scope>NUCLEOTIDE SEQUENCE [LARGE SCALE GENOMIC DNA]</scope>
    <source>
        <strain evidence="3">CECT 20119</strain>
    </source>
</reference>
<feature type="transmembrane region" description="Helical" evidence="1">
    <location>
        <begin position="58"/>
        <end position="76"/>
    </location>
</feature>
<dbReference type="Proteomes" id="UP000799538">
    <property type="component" value="Unassembled WGS sequence"/>
</dbReference>
<dbReference type="EMBL" id="ML992503">
    <property type="protein sequence ID" value="KAF2225890.1"/>
    <property type="molecule type" value="Genomic_DNA"/>
</dbReference>
<keyword evidence="1" id="KW-0472">Membrane</keyword>
<evidence type="ECO:0000256" key="1">
    <source>
        <dbReference type="SAM" id="Phobius"/>
    </source>
</evidence>